<evidence type="ECO:0000313" key="1">
    <source>
        <dbReference type="EMBL" id="KAL3851936.1"/>
    </source>
</evidence>
<keyword evidence="2" id="KW-1185">Reference proteome</keyword>
<dbReference type="Proteomes" id="UP001634394">
    <property type="component" value="Unassembled WGS sequence"/>
</dbReference>
<sequence>MKQKNETEPLSIIPDYQFGHSLPFLDDSETGIFFKNTRSLNITQDINDTLPHISPLIPAEPIQMDIHRCVFAFQEPCNYFKDPSILNKHLIITRILANGDKERAEDSGGVLRDLFTEFWTEFYCKCTVDRNMKVHAIILAW</sequence>
<dbReference type="AlphaFoldDB" id="A0ABD3USG1"/>
<name>A0ABD3USG1_SINWO</name>
<dbReference type="EMBL" id="JBJQND010000015">
    <property type="protein sequence ID" value="KAL3851936.1"/>
    <property type="molecule type" value="Genomic_DNA"/>
</dbReference>
<organism evidence="1 2">
    <name type="scientific">Sinanodonta woodiana</name>
    <name type="common">Chinese pond mussel</name>
    <name type="synonym">Anodonta woodiana</name>
    <dbReference type="NCBI Taxonomy" id="1069815"/>
    <lineage>
        <taxon>Eukaryota</taxon>
        <taxon>Metazoa</taxon>
        <taxon>Spiralia</taxon>
        <taxon>Lophotrochozoa</taxon>
        <taxon>Mollusca</taxon>
        <taxon>Bivalvia</taxon>
        <taxon>Autobranchia</taxon>
        <taxon>Heteroconchia</taxon>
        <taxon>Palaeoheterodonta</taxon>
        <taxon>Unionida</taxon>
        <taxon>Unionoidea</taxon>
        <taxon>Unionidae</taxon>
        <taxon>Unioninae</taxon>
        <taxon>Sinanodonta</taxon>
    </lineage>
</organism>
<evidence type="ECO:0000313" key="2">
    <source>
        <dbReference type="Proteomes" id="UP001634394"/>
    </source>
</evidence>
<accession>A0ABD3USG1</accession>
<reference evidence="1 2" key="1">
    <citation type="submission" date="2024-11" db="EMBL/GenBank/DDBJ databases">
        <title>Chromosome-level genome assembly of the freshwater bivalve Anodonta woodiana.</title>
        <authorList>
            <person name="Chen X."/>
        </authorList>
    </citation>
    <scope>NUCLEOTIDE SEQUENCE [LARGE SCALE GENOMIC DNA]</scope>
    <source>
        <strain evidence="1">MN2024</strain>
        <tissue evidence="1">Gills</tissue>
    </source>
</reference>
<gene>
    <name evidence="1" type="ORF">ACJMK2_015628</name>
</gene>
<protein>
    <submittedName>
        <fullName evidence="1">Uncharacterized protein</fullName>
    </submittedName>
</protein>
<comment type="caution">
    <text evidence="1">The sequence shown here is derived from an EMBL/GenBank/DDBJ whole genome shotgun (WGS) entry which is preliminary data.</text>
</comment>
<proteinExistence type="predicted"/>